<dbReference type="AlphaFoldDB" id="A0A371ERY6"/>
<feature type="non-terminal residue" evidence="1">
    <location>
        <position position="1"/>
    </location>
</feature>
<organism evidence="1 2">
    <name type="scientific">Mucuna pruriens</name>
    <name type="common">Velvet bean</name>
    <name type="synonym">Dolichos pruriens</name>
    <dbReference type="NCBI Taxonomy" id="157652"/>
    <lineage>
        <taxon>Eukaryota</taxon>
        <taxon>Viridiplantae</taxon>
        <taxon>Streptophyta</taxon>
        <taxon>Embryophyta</taxon>
        <taxon>Tracheophyta</taxon>
        <taxon>Spermatophyta</taxon>
        <taxon>Magnoliopsida</taxon>
        <taxon>eudicotyledons</taxon>
        <taxon>Gunneridae</taxon>
        <taxon>Pentapetalae</taxon>
        <taxon>rosids</taxon>
        <taxon>fabids</taxon>
        <taxon>Fabales</taxon>
        <taxon>Fabaceae</taxon>
        <taxon>Papilionoideae</taxon>
        <taxon>50 kb inversion clade</taxon>
        <taxon>NPAAA clade</taxon>
        <taxon>indigoferoid/millettioid clade</taxon>
        <taxon>Phaseoleae</taxon>
        <taxon>Mucuna</taxon>
    </lineage>
</organism>
<dbReference type="Proteomes" id="UP000257109">
    <property type="component" value="Unassembled WGS sequence"/>
</dbReference>
<sequence length="168" mass="18362">MNTAQMREKMMKIDVALESLQPIGKVSNSSSSSSGWTASACESLASMWGGCLGLKRAWIINFPGILLIPSRGESIKQSSGSNPFVAILGHAQILRTQYPKFENSDVFLPQMIGGWLKITAEMSGLIEHVVASLKTHSEWLSCDKHKLVVPNWVGASDLRRPGESHLRA</sequence>
<proteinExistence type="predicted"/>
<evidence type="ECO:0000313" key="1">
    <source>
        <dbReference type="EMBL" id="RDX68716.1"/>
    </source>
</evidence>
<keyword evidence="2" id="KW-1185">Reference proteome</keyword>
<accession>A0A371ERY6</accession>
<name>A0A371ERY6_MUCPR</name>
<protein>
    <submittedName>
        <fullName evidence="1">Uncharacterized protein</fullName>
    </submittedName>
</protein>
<dbReference type="EMBL" id="QJKJ01012422">
    <property type="protein sequence ID" value="RDX68716.1"/>
    <property type="molecule type" value="Genomic_DNA"/>
</dbReference>
<reference evidence="1" key="1">
    <citation type="submission" date="2018-05" db="EMBL/GenBank/DDBJ databases">
        <title>Draft genome of Mucuna pruriens seed.</title>
        <authorList>
            <person name="Nnadi N.E."/>
            <person name="Vos R."/>
            <person name="Hasami M.H."/>
            <person name="Devisetty U.K."/>
            <person name="Aguiy J.C."/>
        </authorList>
    </citation>
    <scope>NUCLEOTIDE SEQUENCE [LARGE SCALE GENOMIC DNA]</scope>
    <source>
        <strain evidence="1">JCA_2017</strain>
    </source>
</reference>
<gene>
    <name evidence="1" type="ORF">CR513_52271</name>
</gene>
<comment type="caution">
    <text evidence="1">The sequence shown here is derived from an EMBL/GenBank/DDBJ whole genome shotgun (WGS) entry which is preliminary data.</text>
</comment>
<evidence type="ECO:0000313" key="2">
    <source>
        <dbReference type="Proteomes" id="UP000257109"/>
    </source>
</evidence>